<evidence type="ECO:0000313" key="3">
    <source>
        <dbReference type="Proteomes" id="UP000177376"/>
    </source>
</evidence>
<proteinExistence type="predicted"/>
<keyword evidence="1" id="KW-1133">Transmembrane helix</keyword>
<sequence length="126" mass="14577">MNETKSNNQTVHWSIKYFIILSLLILTFILAKIKIINEDRNEQLSVESTATLSSTQDEIKWSMAPPKIEVMSDWSSFRLPNGLFRTNIRYIKIDGRLAIQAIDHFDNANRIIFILEKADEPQNPTP</sequence>
<gene>
    <name evidence="2" type="ORF">A3A02_02925</name>
</gene>
<dbReference type="Proteomes" id="UP000177376">
    <property type="component" value="Unassembled WGS sequence"/>
</dbReference>
<evidence type="ECO:0000256" key="1">
    <source>
        <dbReference type="SAM" id="Phobius"/>
    </source>
</evidence>
<name>A0A1G1YL15_9BACT</name>
<feature type="transmembrane region" description="Helical" evidence="1">
    <location>
        <begin position="12"/>
        <end position="31"/>
    </location>
</feature>
<evidence type="ECO:0000313" key="2">
    <source>
        <dbReference type="EMBL" id="OGY53035.1"/>
    </source>
</evidence>
<protein>
    <submittedName>
        <fullName evidence="2">Uncharacterized protein</fullName>
    </submittedName>
</protein>
<organism evidence="2 3">
    <name type="scientific">Candidatus Buchananbacteria bacterium RIFCSPLOWO2_01_FULL_39_33</name>
    <dbReference type="NCBI Taxonomy" id="1797543"/>
    <lineage>
        <taxon>Bacteria</taxon>
        <taxon>Candidatus Buchananiibacteriota</taxon>
    </lineage>
</organism>
<dbReference type="AlphaFoldDB" id="A0A1G1YL15"/>
<keyword evidence="1" id="KW-0812">Transmembrane</keyword>
<comment type="caution">
    <text evidence="2">The sequence shown here is derived from an EMBL/GenBank/DDBJ whole genome shotgun (WGS) entry which is preliminary data.</text>
</comment>
<keyword evidence="1" id="KW-0472">Membrane</keyword>
<dbReference type="EMBL" id="MHIM01000006">
    <property type="protein sequence ID" value="OGY53035.1"/>
    <property type="molecule type" value="Genomic_DNA"/>
</dbReference>
<accession>A0A1G1YL15</accession>
<reference evidence="2 3" key="1">
    <citation type="journal article" date="2016" name="Nat. Commun.">
        <title>Thousands of microbial genomes shed light on interconnected biogeochemical processes in an aquifer system.</title>
        <authorList>
            <person name="Anantharaman K."/>
            <person name="Brown C.T."/>
            <person name="Hug L.A."/>
            <person name="Sharon I."/>
            <person name="Castelle C.J."/>
            <person name="Probst A.J."/>
            <person name="Thomas B.C."/>
            <person name="Singh A."/>
            <person name="Wilkins M.J."/>
            <person name="Karaoz U."/>
            <person name="Brodie E.L."/>
            <person name="Williams K.H."/>
            <person name="Hubbard S.S."/>
            <person name="Banfield J.F."/>
        </authorList>
    </citation>
    <scope>NUCLEOTIDE SEQUENCE [LARGE SCALE GENOMIC DNA]</scope>
</reference>